<dbReference type="EMBL" id="CAJVPW010000355">
    <property type="protein sequence ID" value="CAG8451373.1"/>
    <property type="molecule type" value="Genomic_DNA"/>
</dbReference>
<gene>
    <name evidence="1" type="ORF">SPELUC_LOCUS815</name>
</gene>
<name>A0ACA9K490_9GLOM</name>
<keyword evidence="2" id="KW-1185">Reference proteome</keyword>
<feature type="non-terminal residue" evidence="1">
    <location>
        <position position="159"/>
    </location>
</feature>
<proteinExistence type="predicted"/>
<organism evidence="1 2">
    <name type="scientific">Cetraspora pellucida</name>
    <dbReference type="NCBI Taxonomy" id="1433469"/>
    <lineage>
        <taxon>Eukaryota</taxon>
        <taxon>Fungi</taxon>
        <taxon>Fungi incertae sedis</taxon>
        <taxon>Mucoromycota</taxon>
        <taxon>Glomeromycotina</taxon>
        <taxon>Glomeromycetes</taxon>
        <taxon>Diversisporales</taxon>
        <taxon>Gigasporaceae</taxon>
        <taxon>Cetraspora</taxon>
    </lineage>
</organism>
<protein>
    <submittedName>
        <fullName evidence="1">16465_t:CDS:1</fullName>
    </submittedName>
</protein>
<evidence type="ECO:0000313" key="2">
    <source>
        <dbReference type="Proteomes" id="UP000789366"/>
    </source>
</evidence>
<reference evidence="1" key="1">
    <citation type="submission" date="2021-06" db="EMBL/GenBank/DDBJ databases">
        <authorList>
            <person name="Kallberg Y."/>
            <person name="Tangrot J."/>
            <person name="Rosling A."/>
        </authorList>
    </citation>
    <scope>NUCLEOTIDE SEQUENCE</scope>
    <source>
        <strain evidence="1">28 12/20/2015</strain>
    </source>
</reference>
<accession>A0ACA9K490</accession>
<evidence type="ECO:0000313" key="1">
    <source>
        <dbReference type="EMBL" id="CAG8451373.1"/>
    </source>
</evidence>
<dbReference type="Proteomes" id="UP000789366">
    <property type="component" value="Unassembled WGS sequence"/>
</dbReference>
<comment type="caution">
    <text evidence="1">The sequence shown here is derived from an EMBL/GenBank/DDBJ whole genome shotgun (WGS) entry which is preliminary data.</text>
</comment>
<sequence>MVTSDFKLQETLLSNYHMPHLHTGQDILKGVELLKENYLPNINWQSCVAHTFQLTVKEDLLDIIQSDAEDEIVNPLEVLTDYTEAQICTELSLLESQLTNSNNNEEIEKNLVNINEDPQDSLSAELWGLFSISDQTTAEDEFMQYIKEQIAYKNQNPLT</sequence>